<dbReference type="Proteomes" id="UP001189429">
    <property type="component" value="Unassembled WGS sequence"/>
</dbReference>
<keyword evidence="2" id="KW-1185">Reference proteome</keyword>
<dbReference type="EMBL" id="CAUYUJ010012558">
    <property type="protein sequence ID" value="CAK0834193.1"/>
    <property type="molecule type" value="Genomic_DNA"/>
</dbReference>
<name>A0ABN9SQX6_9DINO</name>
<comment type="caution">
    <text evidence="1">The sequence shown here is derived from an EMBL/GenBank/DDBJ whole genome shotgun (WGS) entry which is preliminary data.</text>
</comment>
<evidence type="ECO:0000313" key="2">
    <source>
        <dbReference type="Proteomes" id="UP001189429"/>
    </source>
</evidence>
<sequence>MPTVSDKLRRDVALHSAAEGLDVVSASARQLRAARRGPRLGGPGRAVPQEGKAIEVEMCVAAPVARLPPVLAAEAPRPERGPVQLRAEAAPFWPRRPPGCWTMLGPARVDVLLAALGVEPAVEVADGTAWQVTDGSDLPAGSGHKLEEMAECMRKYGAALSEAERGGLREHAGGAKCLVTGGRGLLAASVGNAEADLEEEEFVSDGSECSSALGEDADVEAKLVADGVVSVSEEVGDGIEGATLDGVDGGVDEKGKPAVELEALAGRLGALVEGAEPAVELKGDLAALSARQGALEESAEAKCELAALSQRPCALAATSEQLVSQKGGLAALSEQQGTLAEGAEPTGEREVLSRPLNALEALCEQRGAKMASRRAFSESLFFFLDDFAVTAMMRAAIGPKSGVESLLSSAEARFIDVRPGSAGWPDGEERERILESRLQVVQMPRGVRGPLDE</sequence>
<accession>A0ABN9SQX6</accession>
<proteinExistence type="predicted"/>
<evidence type="ECO:0000313" key="1">
    <source>
        <dbReference type="EMBL" id="CAK0834193.1"/>
    </source>
</evidence>
<reference evidence="1" key="1">
    <citation type="submission" date="2023-10" db="EMBL/GenBank/DDBJ databases">
        <authorList>
            <person name="Chen Y."/>
            <person name="Shah S."/>
            <person name="Dougan E. K."/>
            <person name="Thang M."/>
            <person name="Chan C."/>
        </authorList>
    </citation>
    <scope>NUCLEOTIDE SEQUENCE [LARGE SCALE GENOMIC DNA]</scope>
</reference>
<protein>
    <submittedName>
        <fullName evidence="1">Uncharacterized protein</fullName>
    </submittedName>
</protein>
<organism evidence="1 2">
    <name type="scientific">Prorocentrum cordatum</name>
    <dbReference type="NCBI Taxonomy" id="2364126"/>
    <lineage>
        <taxon>Eukaryota</taxon>
        <taxon>Sar</taxon>
        <taxon>Alveolata</taxon>
        <taxon>Dinophyceae</taxon>
        <taxon>Prorocentrales</taxon>
        <taxon>Prorocentraceae</taxon>
        <taxon>Prorocentrum</taxon>
    </lineage>
</organism>
<gene>
    <name evidence="1" type="ORF">PCOR1329_LOCUS31672</name>
</gene>